<feature type="domain" description="DJ-1/PfpI" evidence="3">
    <location>
        <begin position="5"/>
        <end position="171"/>
    </location>
</feature>
<evidence type="ECO:0000256" key="2">
    <source>
        <dbReference type="SAM" id="Coils"/>
    </source>
</evidence>
<dbReference type="InterPro" id="IPR002818">
    <property type="entry name" value="DJ-1/PfpI"/>
</dbReference>
<dbReference type="PANTHER" id="PTHR42733">
    <property type="entry name" value="DJ-1 PROTEIN"/>
    <property type="match status" value="1"/>
</dbReference>
<evidence type="ECO:0000256" key="1">
    <source>
        <dbReference type="ARBA" id="ARBA00008542"/>
    </source>
</evidence>
<evidence type="ECO:0000259" key="3">
    <source>
        <dbReference type="Pfam" id="PF01965"/>
    </source>
</evidence>
<dbReference type="NCBIfam" id="TIGR01382">
    <property type="entry name" value="PfpI"/>
    <property type="match status" value="1"/>
</dbReference>
<feature type="coiled-coil region" evidence="2">
    <location>
        <begin position="498"/>
        <end position="525"/>
    </location>
</feature>
<feature type="coiled-coil region" evidence="2">
    <location>
        <begin position="339"/>
        <end position="366"/>
    </location>
</feature>
<comment type="caution">
    <text evidence="4">The sequence shown here is derived from an EMBL/GenBank/DDBJ whole genome shotgun (WGS) entry which is preliminary data.</text>
</comment>
<dbReference type="Gene3D" id="3.40.50.880">
    <property type="match status" value="1"/>
</dbReference>
<dbReference type="InterPro" id="IPR029062">
    <property type="entry name" value="Class_I_gatase-like"/>
</dbReference>
<evidence type="ECO:0000313" key="5">
    <source>
        <dbReference type="Proteomes" id="UP000054937"/>
    </source>
</evidence>
<accession>A0A0V0QQ28</accession>
<proteinExistence type="inferred from homology"/>
<dbReference type="SUPFAM" id="SSF52317">
    <property type="entry name" value="Class I glutamine amidotransferase-like"/>
    <property type="match status" value="1"/>
</dbReference>
<dbReference type="EMBL" id="LDAU01000119">
    <property type="protein sequence ID" value="KRX04310.1"/>
    <property type="molecule type" value="Genomic_DNA"/>
</dbReference>
<dbReference type="Pfam" id="PF01965">
    <property type="entry name" value="DJ-1_PfpI"/>
    <property type="match status" value="1"/>
</dbReference>
<keyword evidence="5" id="KW-1185">Reference proteome</keyword>
<gene>
    <name evidence="4" type="ORF">PPERSA_03550</name>
</gene>
<reference evidence="4 5" key="1">
    <citation type="journal article" date="2015" name="Sci. Rep.">
        <title>Genome of the facultative scuticociliatosis pathogen Pseudocohnilembus persalinus provides insight into its virulence through horizontal gene transfer.</title>
        <authorList>
            <person name="Xiong J."/>
            <person name="Wang G."/>
            <person name="Cheng J."/>
            <person name="Tian M."/>
            <person name="Pan X."/>
            <person name="Warren A."/>
            <person name="Jiang C."/>
            <person name="Yuan D."/>
            <person name="Miao W."/>
        </authorList>
    </citation>
    <scope>NUCLEOTIDE SEQUENCE [LARGE SCALE GENOMIC DNA]</scope>
    <source>
        <strain evidence="4">36N120E</strain>
    </source>
</reference>
<sequence length="672" mass="78047">MQGGKKILMIVGDFVEDYEVMVPFQALLMLNHTVHAVCPKKNKGDKIKTAIHDFEGDQTYTEKPGHNFEINFNFDDVKAADYDGLYLPGGRAPEYLRLTPEVNTLVAEFFKLDKPVAAVCHGVQFLTAAGVMKGRTCSGYYACGPEVNIAGGTQKDIKADEAIVDGKLVSGPAQNINFKHQKVLPGSMQENFTSLIPQGGYYLSQQNSSQKNLVSQQQQLNQNQNNYVISNSNNNVIQNLSNNSYNYLHTSVGQTNNNYVNNSQKHQTLNISSNQKQTTYPQINNNSGNYISVNNQNGQSNYPEINNLQKNFSENFQQQKQQQQQLIYNYESNQILSSQDKMTNQIKNEQNQIQNKGQKLEDYVKTEQSVNFNENEFSQNQQLQQTNYARDSYNKISTTSQDLQLTNNNSNKNNNNYYKNNENNENNKFTYQQDNNVQLRNEKNNYMSFQYASEQKYRLNEFNYSINNNNCGNFNNNYYSNNKMGLEFNTSVKKNYLDDQFQNQYEQQQQQNLQYQDEALEKKQLFGIDDQNQGNFEENKNQKDLEKFYEISDYKQFLKEFSALNDNLKDINSQFFNHSVLKFANLKFQENTFFKSISLIHFKHVLYNDFIDESKEENKEYINLKGIIHHTWVEMKPEFLSLLSATLNKQVEVVYILDNRTETMIYDKLNSR</sequence>
<evidence type="ECO:0000313" key="4">
    <source>
        <dbReference type="EMBL" id="KRX04310.1"/>
    </source>
</evidence>
<dbReference type="AlphaFoldDB" id="A0A0V0QQ28"/>
<comment type="similarity">
    <text evidence="1">Belongs to the peptidase C56 family.</text>
</comment>
<keyword evidence="2" id="KW-0175">Coiled coil</keyword>
<dbReference type="PROSITE" id="PS51276">
    <property type="entry name" value="PEPTIDASE_C56_PFPI"/>
    <property type="match status" value="1"/>
</dbReference>
<dbReference type="CDD" id="cd03169">
    <property type="entry name" value="GATase1_PfpI_1"/>
    <property type="match status" value="1"/>
</dbReference>
<dbReference type="Proteomes" id="UP000054937">
    <property type="component" value="Unassembled WGS sequence"/>
</dbReference>
<dbReference type="OrthoDB" id="543156at2759"/>
<organism evidence="4 5">
    <name type="scientific">Pseudocohnilembus persalinus</name>
    <name type="common">Ciliate</name>
    <dbReference type="NCBI Taxonomy" id="266149"/>
    <lineage>
        <taxon>Eukaryota</taxon>
        <taxon>Sar</taxon>
        <taxon>Alveolata</taxon>
        <taxon>Ciliophora</taxon>
        <taxon>Intramacronucleata</taxon>
        <taxon>Oligohymenophorea</taxon>
        <taxon>Scuticociliatia</taxon>
        <taxon>Philasterida</taxon>
        <taxon>Pseudocohnilembidae</taxon>
        <taxon>Pseudocohnilembus</taxon>
    </lineage>
</organism>
<dbReference type="InParanoid" id="A0A0V0QQ28"/>
<dbReference type="InterPro" id="IPR006286">
    <property type="entry name" value="C56_PfpI-like"/>
</dbReference>
<name>A0A0V0QQ28_PSEPJ</name>
<protein>
    <recommendedName>
        <fullName evidence="3">DJ-1/PfpI domain-containing protein</fullName>
    </recommendedName>
</protein>
<dbReference type="PANTHER" id="PTHR42733:SF2">
    <property type="entry name" value="DJ-1_THIJ_PFPI FAMILY PROTEIN"/>
    <property type="match status" value="1"/>
</dbReference>